<evidence type="ECO:0000256" key="1">
    <source>
        <dbReference type="ARBA" id="ARBA00004123"/>
    </source>
</evidence>
<dbReference type="STRING" id="1149755.A0A2J6R4U6"/>
<dbReference type="Pfam" id="PF00172">
    <property type="entry name" value="Zn_clus"/>
    <property type="match status" value="1"/>
</dbReference>
<dbReference type="SMART" id="SM00066">
    <property type="entry name" value="GAL4"/>
    <property type="match status" value="1"/>
</dbReference>
<dbReference type="InterPro" id="IPR001138">
    <property type="entry name" value="Zn2Cys6_DnaBD"/>
</dbReference>
<dbReference type="OrthoDB" id="3364175at2759"/>
<gene>
    <name evidence="7" type="ORF">L207DRAFT_557987</name>
</gene>
<keyword evidence="3" id="KW-0238">DNA-binding</keyword>
<evidence type="ECO:0000259" key="6">
    <source>
        <dbReference type="PROSITE" id="PS50048"/>
    </source>
</evidence>
<dbReference type="InterPro" id="IPR050987">
    <property type="entry name" value="AtrR-like"/>
</dbReference>
<evidence type="ECO:0000256" key="2">
    <source>
        <dbReference type="ARBA" id="ARBA00022723"/>
    </source>
</evidence>
<dbReference type="PROSITE" id="PS50048">
    <property type="entry name" value="ZN2_CY6_FUNGAL_2"/>
    <property type="match status" value="1"/>
</dbReference>
<dbReference type="AlphaFoldDB" id="A0A2J6R4U6"/>
<evidence type="ECO:0000256" key="4">
    <source>
        <dbReference type="ARBA" id="ARBA00023242"/>
    </source>
</evidence>
<dbReference type="GO" id="GO:0006351">
    <property type="term" value="P:DNA-templated transcription"/>
    <property type="evidence" value="ECO:0007669"/>
    <property type="project" value="InterPro"/>
</dbReference>
<dbReference type="GO" id="GO:0003677">
    <property type="term" value="F:DNA binding"/>
    <property type="evidence" value="ECO:0007669"/>
    <property type="project" value="UniProtKB-KW"/>
</dbReference>
<evidence type="ECO:0000313" key="7">
    <source>
        <dbReference type="EMBL" id="PMD33546.1"/>
    </source>
</evidence>
<dbReference type="PROSITE" id="PS00463">
    <property type="entry name" value="ZN2_CY6_FUNGAL_1"/>
    <property type="match status" value="1"/>
</dbReference>
<name>A0A2J6R4U6_HYAVF</name>
<dbReference type="InterPro" id="IPR036864">
    <property type="entry name" value="Zn2-C6_fun-type_DNA-bd_sf"/>
</dbReference>
<dbReference type="Proteomes" id="UP000235786">
    <property type="component" value="Unassembled WGS sequence"/>
</dbReference>
<dbReference type="InterPro" id="IPR007219">
    <property type="entry name" value="XnlR_reg_dom"/>
</dbReference>
<feature type="region of interest" description="Disordered" evidence="5">
    <location>
        <begin position="104"/>
        <end position="129"/>
    </location>
</feature>
<dbReference type="GO" id="GO:0008270">
    <property type="term" value="F:zinc ion binding"/>
    <property type="evidence" value="ECO:0007669"/>
    <property type="project" value="InterPro"/>
</dbReference>
<keyword evidence="8" id="KW-1185">Reference proteome</keyword>
<accession>A0A2J6R4U6</accession>
<evidence type="ECO:0000256" key="5">
    <source>
        <dbReference type="SAM" id="MobiDB-lite"/>
    </source>
</evidence>
<proteinExistence type="predicted"/>
<keyword evidence="4" id="KW-0539">Nucleus</keyword>
<dbReference type="CDD" id="cd12148">
    <property type="entry name" value="fungal_TF_MHR"/>
    <property type="match status" value="1"/>
</dbReference>
<dbReference type="Gene3D" id="4.10.240.10">
    <property type="entry name" value="Zn(2)-C6 fungal-type DNA-binding domain"/>
    <property type="match status" value="1"/>
</dbReference>
<organism evidence="7 8">
    <name type="scientific">Hyaloscypha variabilis (strain UAMH 11265 / GT02V1 / F)</name>
    <name type="common">Meliniomyces variabilis</name>
    <dbReference type="NCBI Taxonomy" id="1149755"/>
    <lineage>
        <taxon>Eukaryota</taxon>
        <taxon>Fungi</taxon>
        <taxon>Dikarya</taxon>
        <taxon>Ascomycota</taxon>
        <taxon>Pezizomycotina</taxon>
        <taxon>Leotiomycetes</taxon>
        <taxon>Helotiales</taxon>
        <taxon>Hyaloscyphaceae</taxon>
        <taxon>Hyaloscypha</taxon>
        <taxon>Hyaloscypha variabilis</taxon>
    </lineage>
</organism>
<dbReference type="GO" id="GO:0000981">
    <property type="term" value="F:DNA-binding transcription factor activity, RNA polymerase II-specific"/>
    <property type="evidence" value="ECO:0007669"/>
    <property type="project" value="InterPro"/>
</dbReference>
<dbReference type="SUPFAM" id="SSF57701">
    <property type="entry name" value="Zn2/Cys6 DNA-binding domain"/>
    <property type="match status" value="1"/>
</dbReference>
<dbReference type="PANTHER" id="PTHR46910:SF3">
    <property type="entry name" value="HALOTOLERANCE PROTEIN 9-RELATED"/>
    <property type="match status" value="1"/>
</dbReference>
<dbReference type="GO" id="GO:0005634">
    <property type="term" value="C:nucleus"/>
    <property type="evidence" value="ECO:0007669"/>
    <property type="project" value="UniProtKB-SubCell"/>
</dbReference>
<dbReference type="Pfam" id="PF04082">
    <property type="entry name" value="Fungal_trans"/>
    <property type="match status" value="1"/>
</dbReference>
<reference evidence="7 8" key="1">
    <citation type="submission" date="2016-04" db="EMBL/GenBank/DDBJ databases">
        <title>A degradative enzymes factory behind the ericoid mycorrhizal symbiosis.</title>
        <authorList>
            <consortium name="DOE Joint Genome Institute"/>
            <person name="Martino E."/>
            <person name="Morin E."/>
            <person name="Grelet G."/>
            <person name="Kuo A."/>
            <person name="Kohler A."/>
            <person name="Daghino S."/>
            <person name="Barry K."/>
            <person name="Choi C."/>
            <person name="Cichocki N."/>
            <person name="Clum A."/>
            <person name="Copeland A."/>
            <person name="Hainaut M."/>
            <person name="Haridas S."/>
            <person name="Labutti K."/>
            <person name="Lindquist E."/>
            <person name="Lipzen A."/>
            <person name="Khouja H.-R."/>
            <person name="Murat C."/>
            <person name="Ohm R."/>
            <person name="Olson A."/>
            <person name="Spatafora J."/>
            <person name="Veneault-Fourrey C."/>
            <person name="Henrissat B."/>
            <person name="Grigoriev I."/>
            <person name="Martin F."/>
            <person name="Perotto S."/>
        </authorList>
    </citation>
    <scope>NUCLEOTIDE SEQUENCE [LARGE SCALE GENOMIC DNA]</scope>
    <source>
        <strain evidence="7 8">F</strain>
    </source>
</reference>
<keyword evidence="2" id="KW-0479">Metal-binding</keyword>
<dbReference type="EMBL" id="KZ613956">
    <property type="protein sequence ID" value="PMD33546.1"/>
    <property type="molecule type" value="Genomic_DNA"/>
</dbReference>
<sequence length="615" mass="68455">MNSCSNYSDVSDNPAAKRRRISLACSACRTRKSRCDRVRPKCSGCAELGFECIYINSASTSNVIIGKEYLSSLEDRLKAVEQDVRALRAKPNRLQLYPRFEGELVDGSDGQRDRSHPHTRNLQSEEVEVNRDQLQDSFGDENSADGMGAMVFSAEEDCGVFGSSSNTAFTRHISRAMARTNWSGFVTGNSFSPSMPLDSAVISISQPASPSVRAPAARQTFRDANQKNVNIYALPPEATTRNLIARYFGDTGLLFPYIYEQAFLDTYNEIEASGFTKIRKTWLGLFNMIMAMATSTTVENGLSAEKRALDFDAYYQRATGLCEKQIMRGTSLEMVQYLLSTGQYLQGTQRSVKAWAVHDLAVKGALQLGLHSATAASPSQSLDPETHSGNHEANDHKREVSVDFFSATITLYKIMWNVINQLYGGNIGCGGQTTVLDTVSQLFSIEHQLSEWERLLPPSLSLCNVDDFVHRPELTESAPSSLDCFRVILKLRHHNLRILLHRPILVKFLDIIGKAPGDSDAREANLLHLYYTFNAALVIFASLLILKDRSTHGAIPLPLSISELELHRSLIDVALALRRLDCENRMVDRCAAYLEQLTCVSESLDKSSAFRCELR</sequence>
<dbReference type="PANTHER" id="PTHR46910">
    <property type="entry name" value="TRANSCRIPTION FACTOR PDR1"/>
    <property type="match status" value="1"/>
</dbReference>
<dbReference type="CDD" id="cd00067">
    <property type="entry name" value="GAL4"/>
    <property type="match status" value="1"/>
</dbReference>
<protein>
    <recommendedName>
        <fullName evidence="6">Zn(2)-C6 fungal-type domain-containing protein</fullName>
    </recommendedName>
</protein>
<evidence type="ECO:0000313" key="8">
    <source>
        <dbReference type="Proteomes" id="UP000235786"/>
    </source>
</evidence>
<comment type="subcellular location">
    <subcellularLocation>
        <location evidence="1">Nucleus</location>
    </subcellularLocation>
</comment>
<evidence type="ECO:0000256" key="3">
    <source>
        <dbReference type="ARBA" id="ARBA00023125"/>
    </source>
</evidence>
<feature type="domain" description="Zn(2)-C6 fungal-type" evidence="6">
    <location>
        <begin position="24"/>
        <end position="54"/>
    </location>
</feature>